<dbReference type="GO" id="GO:0006265">
    <property type="term" value="P:DNA topological change"/>
    <property type="evidence" value="ECO:0007669"/>
    <property type="project" value="InterPro"/>
</dbReference>
<dbReference type="GO" id="GO:0003690">
    <property type="term" value="F:double-stranded DNA binding"/>
    <property type="evidence" value="ECO:0007669"/>
    <property type="project" value="InterPro"/>
</dbReference>
<dbReference type="Gene3D" id="6.10.10.80">
    <property type="entry name" value="Small, acid-soluble spore protein, alpha/beta type-like"/>
    <property type="match status" value="1"/>
</dbReference>
<dbReference type="InterPro" id="IPR038300">
    <property type="entry name" value="SASP_sf_alpha/beta"/>
</dbReference>
<dbReference type="EMBL" id="CP016893">
    <property type="protein sequence ID" value="AST56651.1"/>
    <property type="molecule type" value="Genomic_DNA"/>
</dbReference>
<dbReference type="AlphaFoldDB" id="A0A223HVZ8"/>
<gene>
    <name evidence="3" type="ORF">Thert_00446</name>
</gene>
<reference evidence="3 4" key="1">
    <citation type="submission" date="2016-08" db="EMBL/GenBank/DDBJ databases">
        <title>A novel genetic cassette of butanologenic Thermoanaerobacterium thermosaccharolyticum that directly convert cellulose to butanol.</title>
        <authorList>
            <person name="Li T."/>
            <person name="He J."/>
        </authorList>
    </citation>
    <scope>NUCLEOTIDE SEQUENCE [LARGE SCALE GENOMIC DNA]</scope>
    <source>
        <strain evidence="3 4">TG57</strain>
    </source>
</reference>
<comment type="function">
    <text evidence="1">SASP are bound to spore DNA. They are double-stranded DNA-binding proteins that cause DNA to change to an a-like conformation. They protect the DNA backbone from chemical and enzymatic cleavage and are thus involved in dormant spore's high resistance to UV light.</text>
</comment>
<evidence type="ECO:0000313" key="4">
    <source>
        <dbReference type="Proteomes" id="UP000214975"/>
    </source>
</evidence>
<protein>
    <submittedName>
        <fullName evidence="3">Small acid-soluble spore protein alpha/beta-type</fullName>
    </submittedName>
</protein>
<dbReference type="Pfam" id="PF00269">
    <property type="entry name" value="SASP"/>
    <property type="match status" value="1"/>
</dbReference>
<keyword evidence="2" id="KW-0175">Coiled coil</keyword>
<dbReference type="InterPro" id="IPR001448">
    <property type="entry name" value="SASP_alpha/beta-type"/>
</dbReference>
<organism evidence="3 4">
    <name type="scientific">Thermoanaerobacterium thermosaccharolyticum</name>
    <name type="common">Clostridium thermosaccharolyticum</name>
    <dbReference type="NCBI Taxonomy" id="1517"/>
    <lineage>
        <taxon>Bacteria</taxon>
        <taxon>Bacillati</taxon>
        <taxon>Bacillota</taxon>
        <taxon>Clostridia</taxon>
        <taxon>Thermoanaerobacterales</taxon>
        <taxon>Thermoanaerobacteraceae</taxon>
        <taxon>Thermoanaerobacterium</taxon>
    </lineage>
</organism>
<accession>A0A223HVZ8</accession>
<dbReference type="Proteomes" id="UP000214975">
    <property type="component" value="Chromosome"/>
</dbReference>
<proteinExistence type="predicted"/>
<feature type="coiled-coil region" evidence="2">
    <location>
        <begin position="16"/>
        <end position="43"/>
    </location>
</feature>
<evidence type="ECO:0000313" key="3">
    <source>
        <dbReference type="EMBL" id="AST56651.1"/>
    </source>
</evidence>
<sequence length="87" mass="9955">MPSLEDKIMSGGVFSMSKRRKLYPKAEDELDSLKEEVAEELHLDDDIKERGFENMTTREVGKIGGNMVKKMIKYAEKEMDEKGGKID</sequence>
<evidence type="ECO:0000256" key="2">
    <source>
        <dbReference type="SAM" id="Coils"/>
    </source>
</evidence>
<name>A0A223HVZ8_THETR</name>
<evidence type="ECO:0000256" key="1">
    <source>
        <dbReference type="ARBA" id="ARBA00003863"/>
    </source>
</evidence>